<protein>
    <recommendedName>
        <fullName evidence="3">BRCT domain-containing protein</fullName>
    </recommendedName>
</protein>
<comment type="caution">
    <text evidence="1">The sequence shown here is derived from an EMBL/GenBank/DDBJ whole genome shotgun (WGS) entry which is preliminary data.</text>
</comment>
<evidence type="ECO:0008006" key="3">
    <source>
        <dbReference type="Google" id="ProtNLM"/>
    </source>
</evidence>
<sequence length="346" mass="41126">MRRKNLKKELVPLIHIIKALPLHESDILTLLTHTKTLPKPGLRYLTTDLSNMISTDLYNTLRENTFALIRNRPQNSKINFKEIIKLNYPTFNDALNEIPLLIQIFGYLQLNNPILNHLKILKGNICEDGFYFYAQIFTKKIKFKFPFFIKEKEILNYFNEQNENSKRKELLIRNLSKESIFTDKFHFKKLKIKNEENDKNILKEFVKGRRILKNVLNLYKELINEIINVIKKKENCVNFSGVFNDKSFKIESVYKDVYSMIILSNGGSVCDKNYEYVIKDSFIKMSDDICLHPQFLFDCINDDEFKDPTKYMSNNLPKQKCVFKNGYDEFTFSKNEKFIIEEENYF</sequence>
<dbReference type="Proteomes" id="UP000282876">
    <property type="component" value="Unassembled WGS sequence"/>
</dbReference>
<proteinExistence type="predicted"/>
<gene>
    <name evidence="1" type="ORF">TUBRATIS_19350</name>
</gene>
<keyword evidence="2" id="KW-1185">Reference proteome</keyword>
<dbReference type="VEuPathDB" id="MicrosporidiaDB:TUBRATIS_19350"/>
<accession>A0A437AKM8</accession>
<reference evidence="1 2" key="1">
    <citation type="submission" date="2018-10" db="EMBL/GenBank/DDBJ databases">
        <title>Draft genome sequence of the microsporidian Tubulinosema ratisbonensis.</title>
        <authorList>
            <person name="Polonais V."/>
            <person name="Peyretaillade E."/>
            <person name="Niehus S."/>
            <person name="Wawrzyniak I."/>
            <person name="Franchet A."/>
            <person name="Gaspin C."/>
            <person name="Reichstadt M."/>
            <person name="Belser C."/>
            <person name="Labadie K."/>
            <person name="Delbac F."/>
            <person name="Ferrandon D."/>
        </authorList>
    </citation>
    <scope>NUCLEOTIDE SEQUENCE [LARGE SCALE GENOMIC DNA]</scope>
    <source>
        <strain evidence="1 2">Franzen</strain>
    </source>
</reference>
<dbReference type="EMBL" id="RCSS01000465">
    <property type="protein sequence ID" value="RVD91606.1"/>
    <property type="molecule type" value="Genomic_DNA"/>
</dbReference>
<feature type="non-terminal residue" evidence="1">
    <location>
        <position position="346"/>
    </location>
</feature>
<organism evidence="1 2">
    <name type="scientific">Tubulinosema ratisbonensis</name>
    <dbReference type="NCBI Taxonomy" id="291195"/>
    <lineage>
        <taxon>Eukaryota</taxon>
        <taxon>Fungi</taxon>
        <taxon>Fungi incertae sedis</taxon>
        <taxon>Microsporidia</taxon>
        <taxon>Tubulinosematoidea</taxon>
        <taxon>Tubulinosematidae</taxon>
        <taxon>Tubulinosema</taxon>
    </lineage>
</organism>
<name>A0A437AKM8_9MICR</name>
<evidence type="ECO:0000313" key="1">
    <source>
        <dbReference type="EMBL" id="RVD91606.1"/>
    </source>
</evidence>
<evidence type="ECO:0000313" key="2">
    <source>
        <dbReference type="Proteomes" id="UP000282876"/>
    </source>
</evidence>
<dbReference type="OrthoDB" id="2186843at2759"/>
<dbReference type="AlphaFoldDB" id="A0A437AKM8"/>